<protein>
    <submittedName>
        <fullName evidence="1">Uncharacterized protein</fullName>
    </submittedName>
</protein>
<evidence type="ECO:0000313" key="1">
    <source>
        <dbReference type="EMBL" id="KKK94639.1"/>
    </source>
</evidence>
<reference evidence="1" key="1">
    <citation type="journal article" date="2015" name="Nature">
        <title>Complex archaea that bridge the gap between prokaryotes and eukaryotes.</title>
        <authorList>
            <person name="Spang A."/>
            <person name="Saw J.H."/>
            <person name="Jorgensen S.L."/>
            <person name="Zaremba-Niedzwiedzka K."/>
            <person name="Martijn J."/>
            <person name="Lind A.E."/>
            <person name="van Eijk R."/>
            <person name="Schleper C."/>
            <person name="Guy L."/>
            <person name="Ettema T.J."/>
        </authorList>
    </citation>
    <scope>NUCLEOTIDE SEQUENCE</scope>
</reference>
<comment type="caution">
    <text evidence="1">The sequence shown here is derived from an EMBL/GenBank/DDBJ whole genome shotgun (WGS) entry which is preliminary data.</text>
</comment>
<dbReference type="EMBL" id="LAZR01047257">
    <property type="protein sequence ID" value="KKK94639.1"/>
    <property type="molecule type" value="Genomic_DNA"/>
</dbReference>
<organism evidence="1">
    <name type="scientific">marine sediment metagenome</name>
    <dbReference type="NCBI Taxonomy" id="412755"/>
    <lineage>
        <taxon>unclassified sequences</taxon>
        <taxon>metagenomes</taxon>
        <taxon>ecological metagenomes</taxon>
    </lineage>
</organism>
<gene>
    <name evidence="1" type="ORF">LCGC14_2680820</name>
</gene>
<proteinExistence type="predicted"/>
<sequence length="292" mass="34634">MNDSINIEIFNQDLEYCIKTYENNKFDLMNIAANRLMENSIFLENKEIFLIAAILKDIANDYMGIFQNKTNILNSAKVLGKKIITSIKTNFYSGINIESLWQDFQEFTVKINEFQKDELEFEVYIENTEFTKIIFRKILEFLEKNKQSLKKIHCTLINGVLGVMVRIMKNHSCTLKETMVYLYFKLLSILNIYVIEKNYPEEIINEDDYKEYLEVHIDFIVKNYLDDSLDFKEYNLELWKIGKEYRELYFLFNPPKIVARTTVSEQIPAIVRVPITPSKILAKKEEKNEIVK</sequence>
<dbReference type="AlphaFoldDB" id="A0A0F9BW63"/>
<name>A0A0F9BW63_9ZZZZ</name>
<accession>A0A0F9BW63</accession>